<dbReference type="Pfam" id="PF00528">
    <property type="entry name" value="BPD_transp_1"/>
    <property type="match status" value="1"/>
</dbReference>
<feature type="transmembrane region" description="Helical" evidence="7">
    <location>
        <begin position="257"/>
        <end position="281"/>
    </location>
</feature>
<comment type="similarity">
    <text evidence="7">Belongs to the binding-protein-dependent transport system permease family.</text>
</comment>
<feature type="transmembrane region" description="Helical" evidence="7">
    <location>
        <begin position="162"/>
        <end position="182"/>
    </location>
</feature>
<dbReference type="PROSITE" id="PS50928">
    <property type="entry name" value="ABC_TM1"/>
    <property type="match status" value="1"/>
</dbReference>
<dbReference type="EMBL" id="JACSQD010000007">
    <property type="protein sequence ID" value="MBD7996523.1"/>
    <property type="molecule type" value="Genomic_DNA"/>
</dbReference>
<feature type="region of interest" description="Disordered" evidence="8">
    <location>
        <begin position="1"/>
        <end position="26"/>
    </location>
</feature>
<proteinExistence type="inferred from homology"/>
<feature type="compositionally biased region" description="Basic and acidic residues" evidence="8">
    <location>
        <begin position="1"/>
        <end position="11"/>
    </location>
</feature>
<evidence type="ECO:0000259" key="9">
    <source>
        <dbReference type="PROSITE" id="PS50928"/>
    </source>
</evidence>
<evidence type="ECO:0000313" key="11">
    <source>
        <dbReference type="Proteomes" id="UP000609874"/>
    </source>
</evidence>
<dbReference type="CDD" id="cd06261">
    <property type="entry name" value="TM_PBP2"/>
    <property type="match status" value="1"/>
</dbReference>
<dbReference type="InterPro" id="IPR035906">
    <property type="entry name" value="MetI-like_sf"/>
</dbReference>
<dbReference type="RefSeq" id="WP_191808802.1">
    <property type="nucleotide sequence ID" value="NZ_JACSQD010000007.1"/>
</dbReference>
<organism evidence="10 11">
    <name type="scientific">Arthrobacter gallicola</name>
    <dbReference type="NCBI Taxonomy" id="2762225"/>
    <lineage>
        <taxon>Bacteria</taxon>
        <taxon>Bacillati</taxon>
        <taxon>Actinomycetota</taxon>
        <taxon>Actinomycetes</taxon>
        <taxon>Micrococcales</taxon>
        <taxon>Micrococcaceae</taxon>
        <taxon>Arthrobacter</taxon>
    </lineage>
</organism>
<dbReference type="SUPFAM" id="SSF161098">
    <property type="entry name" value="MetI-like"/>
    <property type="match status" value="1"/>
</dbReference>
<keyword evidence="2 7" id="KW-0813">Transport</keyword>
<evidence type="ECO:0000256" key="3">
    <source>
        <dbReference type="ARBA" id="ARBA00022475"/>
    </source>
</evidence>
<dbReference type="InterPro" id="IPR000515">
    <property type="entry name" value="MetI-like"/>
</dbReference>
<name>A0ABR8UVI0_9MICC</name>
<evidence type="ECO:0000256" key="6">
    <source>
        <dbReference type="ARBA" id="ARBA00023136"/>
    </source>
</evidence>
<reference evidence="10 11" key="1">
    <citation type="submission" date="2020-08" db="EMBL/GenBank/DDBJ databases">
        <title>A Genomic Blueprint of the Chicken Gut Microbiome.</title>
        <authorList>
            <person name="Gilroy R."/>
            <person name="Ravi A."/>
            <person name="Getino M."/>
            <person name="Pursley I."/>
            <person name="Horton D.L."/>
            <person name="Alikhan N.-F."/>
            <person name="Baker D."/>
            <person name="Gharbi K."/>
            <person name="Hall N."/>
            <person name="Watson M."/>
            <person name="Adriaenssens E.M."/>
            <person name="Foster-Nyarko E."/>
            <person name="Jarju S."/>
            <person name="Secka A."/>
            <person name="Antonio M."/>
            <person name="Oren A."/>
            <person name="Chaudhuri R."/>
            <person name="La Ragione R.M."/>
            <person name="Hildebrand F."/>
            <person name="Pallen M.J."/>
        </authorList>
    </citation>
    <scope>NUCLEOTIDE SEQUENCE [LARGE SCALE GENOMIC DNA]</scope>
    <source>
        <strain evidence="10 11">Sa2CUA1</strain>
    </source>
</reference>
<evidence type="ECO:0000256" key="5">
    <source>
        <dbReference type="ARBA" id="ARBA00022989"/>
    </source>
</evidence>
<evidence type="ECO:0000313" key="10">
    <source>
        <dbReference type="EMBL" id="MBD7996523.1"/>
    </source>
</evidence>
<accession>A0ABR8UVI0</accession>
<protein>
    <submittedName>
        <fullName evidence="10">Carbohydrate ABC transporter permease</fullName>
    </submittedName>
</protein>
<comment type="caution">
    <text evidence="10">The sequence shown here is derived from an EMBL/GenBank/DDBJ whole genome shotgun (WGS) entry which is preliminary data.</text>
</comment>
<evidence type="ECO:0000256" key="1">
    <source>
        <dbReference type="ARBA" id="ARBA00004651"/>
    </source>
</evidence>
<feature type="transmembrane region" description="Helical" evidence="7">
    <location>
        <begin position="90"/>
        <end position="117"/>
    </location>
</feature>
<keyword evidence="5 7" id="KW-1133">Transmembrane helix</keyword>
<keyword evidence="11" id="KW-1185">Reference proteome</keyword>
<gene>
    <name evidence="10" type="ORF">H9639_14580</name>
</gene>
<dbReference type="PANTHER" id="PTHR43744:SF12">
    <property type="entry name" value="ABC TRANSPORTER PERMEASE PROTEIN MG189-RELATED"/>
    <property type="match status" value="1"/>
</dbReference>
<feature type="transmembrane region" description="Helical" evidence="7">
    <location>
        <begin position="30"/>
        <end position="52"/>
    </location>
</feature>
<sequence>MALATETERDAAPNPKARQRGRGTRRSTPNFLGGLGGWLWLALIILPAYYVVITSLKNQAGFFGSNPLAPPSDPTLANYQTVLEADFVRYFVNSVIVTVGSVIPAVAVSFMAAYAVVRGTGRIIAASHTLFLMGLAIPLQATIIPIYFMITRANLYDTLLALILPSIAFAIPISVLILSNFLRDVPRELFESMRLDGCSEFTMMWRLALPLVRPAVVTIAIYNALQVWNGFLFPLILTQSPDKRVLPLSLWAFQDEFTVNIPAVLAAVVLSTLPLVVLYVLARRQLVSGLTAGFSK</sequence>
<dbReference type="PANTHER" id="PTHR43744">
    <property type="entry name" value="ABC TRANSPORTER PERMEASE PROTEIN MG189-RELATED-RELATED"/>
    <property type="match status" value="1"/>
</dbReference>
<evidence type="ECO:0000256" key="2">
    <source>
        <dbReference type="ARBA" id="ARBA00022448"/>
    </source>
</evidence>
<keyword evidence="3" id="KW-1003">Cell membrane</keyword>
<dbReference type="Proteomes" id="UP000609874">
    <property type="component" value="Unassembled WGS sequence"/>
</dbReference>
<keyword evidence="4 7" id="KW-0812">Transmembrane</keyword>
<evidence type="ECO:0000256" key="7">
    <source>
        <dbReference type="RuleBase" id="RU363032"/>
    </source>
</evidence>
<feature type="transmembrane region" description="Helical" evidence="7">
    <location>
        <begin position="203"/>
        <end position="225"/>
    </location>
</feature>
<dbReference type="Gene3D" id="1.10.3720.10">
    <property type="entry name" value="MetI-like"/>
    <property type="match status" value="1"/>
</dbReference>
<evidence type="ECO:0000256" key="4">
    <source>
        <dbReference type="ARBA" id="ARBA00022692"/>
    </source>
</evidence>
<keyword evidence="6 7" id="KW-0472">Membrane</keyword>
<feature type="transmembrane region" description="Helical" evidence="7">
    <location>
        <begin position="129"/>
        <end position="150"/>
    </location>
</feature>
<evidence type="ECO:0000256" key="8">
    <source>
        <dbReference type="SAM" id="MobiDB-lite"/>
    </source>
</evidence>
<comment type="subcellular location">
    <subcellularLocation>
        <location evidence="1 7">Cell membrane</location>
        <topology evidence="1 7">Multi-pass membrane protein</topology>
    </subcellularLocation>
</comment>
<feature type="domain" description="ABC transmembrane type-1" evidence="9">
    <location>
        <begin position="91"/>
        <end position="282"/>
    </location>
</feature>